<comment type="caution">
    <text evidence="2">The sequence shown here is derived from an EMBL/GenBank/DDBJ whole genome shotgun (WGS) entry which is preliminary data.</text>
</comment>
<evidence type="ECO:0000313" key="2">
    <source>
        <dbReference type="EMBL" id="KAK4194257.1"/>
    </source>
</evidence>
<proteinExistence type="predicted"/>
<gene>
    <name evidence="2" type="ORF">QBC40DRAFT_38390</name>
</gene>
<name>A0AAN7AQ08_9PEZI</name>
<dbReference type="EMBL" id="MU864079">
    <property type="protein sequence ID" value="KAK4194257.1"/>
    <property type="molecule type" value="Genomic_DNA"/>
</dbReference>
<protein>
    <submittedName>
        <fullName evidence="2">Uncharacterized protein</fullName>
    </submittedName>
</protein>
<evidence type="ECO:0000256" key="1">
    <source>
        <dbReference type="SAM" id="MobiDB-lite"/>
    </source>
</evidence>
<dbReference type="Proteomes" id="UP001303160">
    <property type="component" value="Unassembled WGS sequence"/>
</dbReference>
<evidence type="ECO:0000313" key="3">
    <source>
        <dbReference type="Proteomes" id="UP001303160"/>
    </source>
</evidence>
<reference evidence="2" key="1">
    <citation type="journal article" date="2023" name="Mol. Phylogenet. Evol.">
        <title>Genome-scale phylogeny and comparative genomics of the fungal order Sordariales.</title>
        <authorList>
            <person name="Hensen N."/>
            <person name="Bonometti L."/>
            <person name="Westerberg I."/>
            <person name="Brannstrom I.O."/>
            <person name="Guillou S."/>
            <person name="Cros-Aarteil S."/>
            <person name="Calhoun S."/>
            <person name="Haridas S."/>
            <person name="Kuo A."/>
            <person name="Mondo S."/>
            <person name="Pangilinan J."/>
            <person name="Riley R."/>
            <person name="LaButti K."/>
            <person name="Andreopoulos B."/>
            <person name="Lipzen A."/>
            <person name="Chen C."/>
            <person name="Yan M."/>
            <person name="Daum C."/>
            <person name="Ng V."/>
            <person name="Clum A."/>
            <person name="Steindorff A."/>
            <person name="Ohm R.A."/>
            <person name="Martin F."/>
            <person name="Silar P."/>
            <person name="Natvig D.O."/>
            <person name="Lalanne C."/>
            <person name="Gautier V."/>
            <person name="Ament-Velasquez S.L."/>
            <person name="Kruys A."/>
            <person name="Hutchinson M.I."/>
            <person name="Powell A.J."/>
            <person name="Barry K."/>
            <person name="Miller A.N."/>
            <person name="Grigoriev I.V."/>
            <person name="Debuchy R."/>
            <person name="Gladieux P."/>
            <person name="Hiltunen Thoren M."/>
            <person name="Johannesson H."/>
        </authorList>
    </citation>
    <scope>NUCLEOTIDE SEQUENCE</scope>
    <source>
        <strain evidence="2">CBS 315.58</strain>
    </source>
</reference>
<organism evidence="2 3">
    <name type="scientific">Triangularia verruculosa</name>
    <dbReference type="NCBI Taxonomy" id="2587418"/>
    <lineage>
        <taxon>Eukaryota</taxon>
        <taxon>Fungi</taxon>
        <taxon>Dikarya</taxon>
        <taxon>Ascomycota</taxon>
        <taxon>Pezizomycotina</taxon>
        <taxon>Sordariomycetes</taxon>
        <taxon>Sordariomycetidae</taxon>
        <taxon>Sordariales</taxon>
        <taxon>Podosporaceae</taxon>
        <taxon>Triangularia</taxon>
    </lineage>
</organism>
<feature type="region of interest" description="Disordered" evidence="1">
    <location>
        <begin position="56"/>
        <end position="93"/>
    </location>
</feature>
<dbReference type="AlphaFoldDB" id="A0AAN7AQ08"/>
<reference evidence="2" key="2">
    <citation type="submission" date="2023-05" db="EMBL/GenBank/DDBJ databases">
        <authorList>
            <consortium name="Lawrence Berkeley National Laboratory"/>
            <person name="Steindorff A."/>
            <person name="Hensen N."/>
            <person name="Bonometti L."/>
            <person name="Westerberg I."/>
            <person name="Brannstrom I.O."/>
            <person name="Guillou S."/>
            <person name="Cros-Aarteil S."/>
            <person name="Calhoun S."/>
            <person name="Haridas S."/>
            <person name="Kuo A."/>
            <person name="Mondo S."/>
            <person name="Pangilinan J."/>
            <person name="Riley R."/>
            <person name="Labutti K."/>
            <person name="Andreopoulos B."/>
            <person name="Lipzen A."/>
            <person name="Chen C."/>
            <person name="Yanf M."/>
            <person name="Daum C."/>
            <person name="Ng V."/>
            <person name="Clum A."/>
            <person name="Ohm R."/>
            <person name="Martin F."/>
            <person name="Silar P."/>
            <person name="Natvig D."/>
            <person name="Lalanne C."/>
            <person name="Gautier V."/>
            <person name="Ament-Velasquez S.L."/>
            <person name="Kruys A."/>
            <person name="Hutchinson M.I."/>
            <person name="Powell A.J."/>
            <person name="Barry K."/>
            <person name="Miller A.N."/>
            <person name="Grigoriev I.V."/>
            <person name="Debuchy R."/>
            <person name="Gladieux P."/>
            <person name="Thoren M.H."/>
            <person name="Johannesson H."/>
        </authorList>
    </citation>
    <scope>NUCLEOTIDE SEQUENCE</scope>
    <source>
        <strain evidence="2">CBS 315.58</strain>
    </source>
</reference>
<accession>A0AAN7AQ08</accession>
<keyword evidence="3" id="KW-1185">Reference proteome</keyword>
<sequence length="215" mass="23675">MEERGSSQPASQPAREKKKKAWQWWVNGWHVFTVWHGRLIGPPLQELQMAIGVKGGSGSVATNREETAEARGGNRRNQDAPHQPAGRSMGRERKHVTSAALASLVLSAARYLTTYLPATYIPCFAHLRSMASGSISSRVPSTFGMSRICPCHAPACPPLVSDAQSKPQLLVTACHLPFHTVIHHHVLPIFPYRFGNGGKRKKGRMGVYWPLCFSS</sequence>